<dbReference type="RefSeq" id="WP_184812078.1">
    <property type="nucleotide sequence ID" value="NZ_JACHJQ010000004.1"/>
</dbReference>
<sequence>MRLIAVVLALLLVASCGSAPPPARMRFTQVELPPGAAPVRIAAAGDELVVAVSTDGKPGIVRHRDGRNTEVPLTPATGYGAEALWYSLAANDGEILAIGGKRGGAHGNVRWSVWRTTGTGVAEQPQAFSTFGGLGAGDLVDAVLPRTGPLLVGTWQSHSAGSDPSVWTTDGSIWTRLSSTGTPLESTRAALKFPMAATAHGADVVIAGWQFVKGVQQPVVWTLRDGSATLTPLPDAGKLGNAMTVTCADTCSVAGRVDGRLAVWQGSGNTWRRVPDVPEVPVGDKDRPPPPLGDTLVYSERGNVRIATLSGGTRDAVGPTGVVTGVARVGDSFYVLAGPSNDSQDNNQTLWRAGPG</sequence>
<comment type="caution">
    <text evidence="3">The sequence shown here is derived from an EMBL/GenBank/DDBJ whole genome shotgun (WGS) entry which is preliminary data.</text>
</comment>
<accession>A0A7W7VFA1</accession>
<feature type="chain" id="PRO_5039544916" evidence="2">
    <location>
        <begin position="20"/>
        <end position="356"/>
    </location>
</feature>
<organism evidence="3 4">
    <name type="scientific">Actinophytocola algeriensis</name>
    <dbReference type="NCBI Taxonomy" id="1768010"/>
    <lineage>
        <taxon>Bacteria</taxon>
        <taxon>Bacillati</taxon>
        <taxon>Actinomycetota</taxon>
        <taxon>Actinomycetes</taxon>
        <taxon>Pseudonocardiales</taxon>
        <taxon>Pseudonocardiaceae</taxon>
    </lineage>
</organism>
<dbReference type="EMBL" id="JACHJQ010000004">
    <property type="protein sequence ID" value="MBB4907949.1"/>
    <property type="molecule type" value="Genomic_DNA"/>
</dbReference>
<proteinExistence type="predicted"/>
<keyword evidence="4" id="KW-1185">Reference proteome</keyword>
<evidence type="ECO:0000256" key="1">
    <source>
        <dbReference type="SAM" id="MobiDB-lite"/>
    </source>
</evidence>
<dbReference type="Proteomes" id="UP000520767">
    <property type="component" value="Unassembled WGS sequence"/>
</dbReference>
<keyword evidence="2" id="KW-0732">Signal</keyword>
<gene>
    <name evidence="3" type="ORF">FHR82_004191</name>
</gene>
<reference evidence="3 4" key="1">
    <citation type="submission" date="2020-08" db="EMBL/GenBank/DDBJ databases">
        <title>Genomic Encyclopedia of Type Strains, Phase III (KMG-III): the genomes of soil and plant-associated and newly described type strains.</title>
        <authorList>
            <person name="Whitman W."/>
        </authorList>
    </citation>
    <scope>NUCLEOTIDE SEQUENCE [LARGE SCALE GENOMIC DNA]</scope>
    <source>
        <strain evidence="3 4">CECT 8960</strain>
    </source>
</reference>
<feature type="region of interest" description="Disordered" evidence="1">
    <location>
        <begin position="274"/>
        <end position="293"/>
    </location>
</feature>
<evidence type="ECO:0000313" key="4">
    <source>
        <dbReference type="Proteomes" id="UP000520767"/>
    </source>
</evidence>
<dbReference type="AlphaFoldDB" id="A0A7W7VFA1"/>
<evidence type="ECO:0000313" key="3">
    <source>
        <dbReference type="EMBL" id="MBB4907949.1"/>
    </source>
</evidence>
<dbReference type="PROSITE" id="PS51257">
    <property type="entry name" value="PROKAR_LIPOPROTEIN"/>
    <property type="match status" value="1"/>
</dbReference>
<feature type="signal peptide" evidence="2">
    <location>
        <begin position="1"/>
        <end position="19"/>
    </location>
</feature>
<protein>
    <submittedName>
        <fullName evidence="3">Uncharacterized protein</fullName>
    </submittedName>
</protein>
<evidence type="ECO:0000256" key="2">
    <source>
        <dbReference type="SAM" id="SignalP"/>
    </source>
</evidence>
<name>A0A7W7VFA1_9PSEU</name>